<dbReference type="PANTHER" id="PTHR22731:SF3">
    <property type="entry name" value="RIBONUCLEASES P_MRP PROTEIN SUBUNIT POP1"/>
    <property type="match status" value="1"/>
</dbReference>
<feature type="compositionally biased region" description="Polar residues" evidence="1">
    <location>
        <begin position="72"/>
        <end position="82"/>
    </location>
</feature>
<dbReference type="OrthoDB" id="442863at2759"/>
<keyword evidence="4" id="KW-1185">Reference proteome</keyword>
<dbReference type="EMBL" id="CAJPVJ010001134">
    <property type="protein sequence ID" value="CAG2164113.1"/>
    <property type="molecule type" value="Genomic_DNA"/>
</dbReference>
<feature type="domain" description="Pop1 N-terminal" evidence="2">
    <location>
        <begin position="26"/>
        <end position="107"/>
    </location>
</feature>
<dbReference type="GO" id="GO:0000172">
    <property type="term" value="C:ribonuclease MRP complex"/>
    <property type="evidence" value="ECO:0007669"/>
    <property type="project" value="InterPro"/>
</dbReference>
<dbReference type="EMBL" id="OC915959">
    <property type="protein sequence ID" value="CAD7642590.1"/>
    <property type="molecule type" value="Genomic_DNA"/>
</dbReference>
<protein>
    <recommendedName>
        <fullName evidence="2">Pop1 N-terminal domain-containing protein</fullName>
    </recommendedName>
</protein>
<dbReference type="InterPro" id="IPR039182">
    <property type="entry name" value="Pop1"/>
</dbReference>
<organism evidence="3">
    <name type="scientific">Oppiella nova</name>
    <dbReference type="NCBI Taxonomy" id="334625"/>
    <lineage>
        <taxon>Eukaryota</taxon>
        <taxon>Metazoa</taxon>
        <taxon>Ecdysozoa</taxon>
        <taxon>Arthropoda</taxon>
        <taxon>Chelicerata</taxon>
        <taxon>Arachnida</taxon>
        <taxon>Acari</taxon>
        <taxon>Acariformes</taxon>
        <taxon>Sarcoptiformes</taxon>
        <taxon>Oribatida</taxon>
        <taxon>Brachypylina</taxon>
        <taxon>Oppioidea</taxon>
        <taxon>Oppiidae</taxon>
        <taxon>Oppiella</taxon>
    </lineage>
</organism>
<feature type="region of interest" description="Disordered" evidence="1">
    <location>
        <begin position="54"/>
        <end position="110"/>
    </location>
</feature>
<evidence type="ECO:0000313" key="4">
    <source>
        <dbReference type="Proteomes" id="UP000728032"/>
    </source>
</evidence>
<dbReference type="InterPro" id="IPR009723">
    <property type="entry name" value="Pop1_N"/>
</dbReference>
<dbReference type="Proteomes" id="UP000728032">
    <property type="component" value="Unassembled WGS sequence"/>
</dbReference>
<evidence type="ECO:0000259" key="2">
    <source>
        <dbReference type="Pfam" id="PF06978"/>
    </source>
</evidence>
<dbReference type="AlphaFoldDB" id="A0A7R9QF66"/>
<dbReference type="GO" id="GO:0001682">
    <property type="term" value="P:tRNA 5'-leader removal"/>
    <property type="evidence" value="ECO:0007669"/>
    <property type="project" value="InterPro"/>
</dbReference>
<feature type="compositionally biased region" description="Basic residues" evidence="1">
    <location>
        <begin position="54"/>
        <end position="68"/>
    </location>
</feature>
<evidence type="ECO:0000256" key="1">
    <source>
        <dbReference type="SAM" id="MobiDB-lite"/>
    </source>
</evidence>
<accession>A0A7R9QF66</accession>
<dbReference type="PANTHER" id="PTHR22731">
    <property type="entry name" value="RIBONUCLEASES P/MRP PROTEIN SUBUNIT POP1"/>
    <property type="match status" value="1"/>
</dbReference>
<reference evidence="3" key="1">
    <citation type="submission" date="2020-11" db="EMBL/GenBank/DDBJ databases">
        <authorList>
            <person name="Tran Van P."/>
        </authorList>
    </citation>
    <scope>NUCLEOTIDE SEQUENCE</scope>
</reference>
<name>A0A7R9QF66_9ACAR</name>
<dbReference type="GO" id="GO:0005655">
    <property type="term" value="C:nucleolar ribonuclease P complex"/>
    <property type="evidence" value="ECO:0007669"/>
    <property type="project" value="InterPro"/>
</dbReference>
<sequence length="175" mass="21080">MNVSLSGEQSTSTMSTEIYILKRIESHCLEMDSLNTECKTKAPKQMSQRLPRFMRRRASSHNPKRVPKSVRQLMQNRGNQSDKPLVGDRSRKKKKKHINQRKHELSVRRRNERTDRTVLHVWFAKRFQMKMYFNRITPMKNCTKNERILYHNSKQDFTSAIPLEQNFMRQERERD</sequence>
<feature type="compositionally biased region" description="Basic residues" evidence="1">
    <location>
        <begin position="90"/>
        <end position="100"/>
    </location>
</feature>
<feature type="compositionally biased region" description="Basic and acidic residues" evidence="1">
    <location>
        <begin position="101"/>
        <end position="110"/>
    </location>
</feature>
<dbReference type="Pfam" id="PF06978">
    <property type="entry name" value="POP1_N"/>
    <property type="match status" value="1"/>
</dbReference>
<evidence type="ECO:0000313" key="3">
    <source>
        <dbReference type="EMBL" id="CAD7642590.1"/>
    </source>
</evidence>
<proteinExistence type="predicted"/>
<gene>
    <name evidence="3" type="ORF">ONB1V03_LOCUS3673</name>
</gene>